<proteinExistence type="inferred from homology"/>
<dbReference type="InterPro" id="IPR027417">
    <property type="entry name" value="P-loop_NTPase"/>
</dbReference>
<evidence type="ECO:0000313" key="5">
    <source>
        <dbReference type="EMBL" id="KKQ17852.1"/>
    </source>
</evidence>
<dbReference type="GO" id="GO:0005524">
    <property type="term" value="F:ATP binding"/>
    <property type="evidence" value="ECO:0007669"/>
    <property type="project" value="UniProtKB-KW"/>
</dbReference>
<evidence type="ECO:0000313" key="6">
    <source>
        <dbReference type="Proteomes" id="UP000034508"/>
    </source>
</evidence>
<dbReference type="InterPro" id="IPR039430">
    <property type="entry name" value="Thymidylate_kin-like_dom"/>
</dbReference>
<dbReference type="GO" id="GO:0006233">
    <property type="term" value="P:dTDP biosynthetic process"/>
    <property type="evidence" value="ECO:0007669"/>
    <property type="project" value="TreeGrafter"/>
</dbReference>
<name>A0A0G0FJ63_9BACT</name>
<dbReference type="Pfam" id="PF02223">
    <property type="entry name" value="Thymidylate_kin"/>
    <property type="match status" value="1"/>
</dbReference>
<dbReference type="SUPFAM" id="SSF52540">
    <property type="entry name" value="P-loop containing nucleoside triphosphate hydrolases"/>
    <property type="match status" value="1"/>
</dbReference>
<dbReference type="PANTHER" id="PTHR10344:SF4">
    <property type="entry name" value="UMP-CMP KINASE 2, MITOCHONDRIAL"/>
    <property type="match status" value="1"/>
</dbReference>
<evidence type="ECO:0000256" key="1">
    <source>
        <dbReference type="ARBA" id="ARBA00009776"/>
    </source>
</evidence>
<keyword evidence="2" id="KW-0547">Nucleotide-binding</keyword>
<dbReference type="GO" id="GO:0005737">
    <property type="term" value="C:cytoplasm"/>
    <property type="evidence" value="ECO:0007669"/>
    <property type="project" value="TreeGrafter"/>
</dbReference>
<dbReference type="GO" id="GO:0006235">
    <property type="term" value="P:dTTP biosynthetic process"/>
    <property type="evidence" value="ECO:0007669"/>
    <property type="project" value="TreeGrafter"/>
</dbReference>
<protein>
    <recommendedName>
        <fullName evidence="4">Thymidylate kinase-like domain-containing protein</fullName>
    </recommendedName>
</protein>
<keyword evidence="3" id="KW-0067">ATP-binding</keyword>
<dbReference type="PANTHER" id="PTHR10344">
    <property type="entry name" value="THYMIDYLATE KINASE"/>
    <property type="match status" value="1"/>
</dbReference>
<accession>A0A0G0FJ63</accession>
<evidence type="ECO:0000259" key="4">
    <source>
        <dbReference type="Pfam" id="PF02223"/>
    </source>
</evidence>
<feature type="domain" description="Thymidylate kinase-like" evidence="4">
    <location>
        <begin position="6"/>
        <end position="194"/>
    </location>
</feature>
<reference evidence="5 6" key="1">
    <citation type="journal article" date="2015" name="Nature">
        <title>rRNA introns, odd ribosomes, and small enigmatic genomes across a large radiation of phyla.</title>
        <authorList>
            <person name="Brown C.T."/>
            <person name="Hug L.A."/>
            <person name="Thomas B.C."/>
            <person name="Sharon I."/>
            <person name="Castelle C.J."/>
            <person name="Singh A."/>
            <person name="Wilkins M.J."/>
            <person name="Williams K.H."/>
            <person name="Banfield J.F."/>
        </authorList>
    </citation>
    <scope>NUCLEOTIDE SEQUENCE [LARGE SCALE GENOMIC DNA]</scope>
</reference>
<sequence length="202" mass="23486">MTLIAFDGPTASGKSTLIKRLEADYKKQKADPLVLDERNKVRNIMEVFHENDLIRSELPPITESFLWVANQIYRVETQVSPNLGRLIFIDRYIYTPIVYQYLALRKSGVKLEDVIDSISKPFGVPLPIPDKSIILVAPIEVIEERFNNRERRKMKDSEREVTKEAIDLYKTLGHYFNNYFIVDSSSSEDRIFEEVSNILENK</sequence>
<dbReference type="EMBL" id="LBSM01000015">
    <property type="protein sequence ID" value="KKQ17852.1"/>
    <property type="molecule type" value="Genomic_DNA"/>
</dbReference>
<organism evidence="5 6">
    <name type="scientific">Berkelbacteria bacterium GW2011_GWA1_36_9</name>
    <dbReference type="NCBI Taxonomy" id="1618331"/>
    <lineage>
        <taxon>Bacteria</taxon>
        <taxon>Candidatus Berkelbacteria</taxon>
    </lineage>
</organism>
<evidence type="ECO:0000256" key="3">
    <source>
        <dbReference type="ARBA" id="ARBA00022840"/>
    </source>
</evidence>
<dbReference type="GO" id="GO:0004798">
    <property type="term" value="F:dTMP kinase activity"/>
    <property type="evidence" value="ECO:0007669"/>
    <property type="project" value="TreeGrafter"/>
</dbReference>
<dbReference type="Gene3D" id="3.40.50.300">
    <property type="entry name" value="P-loop containing nucleotide triphosphate hydrolases"/>
    <property type="match status" value="1"/>
</dbReference>
<dbReference type="GO" id="GO:0006227">
    <property type="term" value="P:dUDP biosynthetic process"/>
    <property type="evidence" value="ECO:0007669"/>
    <property type="project" value="TreeGrafter"/>
</dbReference>
<dbReference type="AlphaFoldDB" id="A0A0G0FJ63"/>
<comment type="similarity">
    <text evidence="1">Belongs to the thymidylate kinase family.</text>
</comment>
<comment type="caution">
    <text evidence="5">The sequence shown here is derived from an EMBL/GenBank/DDBJ whole genome shotgun (WGS) entry which is preliminary data.</text>
</comment>
<evidence type="ECO:0000256" key="2">
    <source>
        <dbReference type="ARBA" id="ARBA00022741"/>
    </source>
</evidence>
<dbReference type="Proteomes" id="UP000034508">
    <property type="component" value="Unassembled WGS sequence"/>
</dbReference>
<gene>
    <name evidence="5" type="ORF">US31_C0015G0018</name>
</gene>